<dbReference type="Proteomes" id="UP000029846">
    <property type="component" value="Unassembled WGS sequence"/>
</dbReference>
<sequence>MVGKEIWGDVTSKALRRHLKTCKDNVCQCISTFFDKQNGGHDGMAERFDRMMAPNAVKSGIPTHADQIIGRQRALDEANDLYNNQGCGGPGAPAHAPISEEAMRNATRGIPTIEDWETKHGRPMPEGDYKPGQHSLMTTPEDSGGILDWEYWEEVTGLTGVALGAYLIISEGSRLFPARNLVPIP</sequence>
<dbReference type="EMBL" id="JRKN01000074">
    <property type="protein sequence ID" value="KGJ01592.1"/>
    <property type="molecule type" value="Genomic_DNA"/>
</dbReference>
<evidence type="ECO:0000313" key="2">
    <source>
        <dbReference type="EMBL" id="SFA62741.1"/>
    </source>
</evidence>
<protein>
    <submittedName>
        <fullName evidence="1">Uncharacterized protein</fullName>
    </submittedName>
</protein>
<reference evidence="2 4" key="3">
    <citation type="submission" date="2016-10" db="EMBL/GenBank/DDBJ databases">
        <authorList>
            <person name="de Groot N.N."/>
        </authorList>
    </citation>
    <scope>NUCLEOTIDE SEQUENCE [LARGE SCALE GENOMIC DNA]</scope>
    <source>
        <strain evidence="2 4">CGMCC 1.6117</strain>
    </source>
</reference>
<evidence type="ECO:0000313" key="3">
    <source>
        <dbReference type="Proteomes" id="UP000029846"/>
    </source>
</evidence>
<dbReference type="RefSeq" id="WP_036744309.1">
    <property type="nucleotide sequence ID" value="NZ_FOJO01000069.1"/>
</dbReference>
<evidence type="ECO:0000313" key="1">
    <source>
        <dbReference type="EMBL" id="KGJ01592.1"/>
    </source>
</evidence>
<dbReference type="OrthoDB" id="4317910at2"/>
<proteinExistence type="predicted"/>
<reference evidence="1 3" key="1">
    <citation type="submission" date="2014-09" db="EMBL/GenBank/DDBJ databases">
        <authorList>
            <person name="McGinnis J.M."/>
            <person name="Wolfgang W.J."/>
        </authorList>
    </citation>
    <scope>NUCLEOTIDE SEQUENCE [LARGE SCALE GENOMIC DNA]</scope>
    <source>
        <strain evidence="1 3">JCM 14014</strain>
    </source>
</reference>
<reference evidence="1 3" key="2">
    <citation type="submission" date="2014-10" db="EMBL/GenBank/DDBJ databases">
        <title>Paracoccus sanguinis sp. nov., isolated from clinical specimens of New York State patients.</title>
        <authorList>
            <person name="Mingle L.A."/>
            <person name="Cole J.A."/>
            <person name="Lapierre P."/>
            <person name="Musser K.A."/>
        </authorList>
    </citation>
    <scope>NUCLEOTIDE SEQUENCE [LARGE SCALE GENOMIC DNA]</scope>
    <source>
        <strain evidence="1 3">JCM 14014</strain>
    </source>
</reference>
<organism evidence="1 3">
    <name type="scientific">Paracoccus halophilus</name>
    <dbReference type="NCBI Taxonomy" id="376733"/>
    <lineage>
        <taxon>Bacteria</taxon>
        <taxon>Pseudomonadati</taxon>
        <taxon>Pseudomonadota</taxon>
        <taxon>Alphaproteobacteria</taxon>
        <taxon>Rhodobacterales</taxon>
        <taxon>Paracoccaceae</taxon>
        <taxon>Paracoccus</taxon>
    </lineage>
</organism>
<accession>A0A099EUB7</accession>
<dbReference type="Proteomes" id="UP000182312">
    <property type="component" value="Unassembled WGS sequence"/>
</dbReference>
<evidence type="ECO:0000313" key="4">
    <source>
        <dbReference type="Proteomes" id="UP000182312"/>
    </source>
</evidence>
<name>A0A099EUB7_9RHOB</name>
<dbReference type="EMBL" id="FOJO01000069">
    <property type="protein sequence ID" value="SFA62741.1"/>
    <property type="molecule type" value="Genomic_DNA"/>
</dbReference>
<dbReference type="AlphaFoldDB" id="A0A099EUB7"/>
<gene>
    <name evidence="1" type="ORF">IT41_19770</name>
    <name evidence="2" type="ORF">SAMN04487972_1691</name>
</gene>
<keyword evidence="3" id="KW-1185">Reference proteome</keyword>
<dbReference type="STRING" id="376733.SAMN04487972_1691"/>